<evidence type="ECO:0000313" key="3">
    <source>
        <dbReference type="Proteomes" id="UP001176941"/>
    </source>
</evidence>
<gene>
    <name evidence="2" type="ORF">MRATA1EN1_LOCUS11247</name>
</gene>
<evidence type="ECO:0000313" key="2">
    <source>
        <dbReference type="EMBL" id="CAI9162285.1"/>
    </source>
</evidence>
<keyword evidence="3" id="KW-1185">Reference proteome</keyword>
<name>A0ABN8YL51_RANTA</name>
<accession>A0ABN8YL51</accession>
<dbReference type="EMBL" id="OX459956">
    <property type="protein sequence ID" value="CAI9162285.1"/>
    <property type="molecule type" value="Genomic_DNA"/>
</dbReference>
<organism evidence="2 3">
    <name type="scientific">Rangifer tarandus platyrhynchus</name>
    <name type="common">Svalbard reindeer</name>
    <dbReference type="NCBI Taxonomy" id="3082113"/>
    <lineage>
        <taxon>Eukaryota</taxon>
        <taxon>Metazoa</taxon>
        <taxon>Chordata</taxon>
        <taxon>Craniata</taxon>
        <taxon>Vertebrata</taxon>
        <taxon>Euteleostomi</taxon>
        <taxon>Mammalia</taxon>
        <taxon>Eutheria</taxon>
        <taxon>Laurasiatheria</taxon>
        <taxon>Artiodactyla</taxon>
        <taxon>Ruminantia</taxon>
        <taxon>Pecora</taxon>
        <taxon>Cervidae</taxon>
        <taxon>Odocoileinae</taxon>
        <taxon>Rangifer</taxon>
    </lineage>
</organism>
<proteinExistence type="predicted"/>
<evidence type="ECO:0000256" key="1">
    <source>
        <dbReference type="SAM" id="MobiDB-lite"/>
    </source>
</evidence>
<reference evidence="2" key="1">
    <citation type="submission" date="2023-04" db="EMBL/GenBank/DDBJ databases">
        <authorList>
            <consortium name="ELIXIR-Norway"/>
        </authorList>
    </citation>
    <scope>NUCLEOTIDE SEQUENCE [LARGE SCALE GENOMIC DNA]</scope>
</reference>
<dbReference type="Proteomes" id="UP001176941">
    <property type="component" value="Chromosome 20"/>
</dbReference>
<feature type="region of interest" description="Disordered" evidence="1">
    <location>
        <begin position="182"/>
        <end position="217"/>
    </location>
</feature>
<protein>
    <submittedName>
        <fullName evidence="2">Uncharacterized protein</fullName>
    </submittedName>
</protein>
<sequence length="217" mass="23740">MLQGTVDAVPSFPRLLLLVPVPVGLQHVALEMMEAATQGLKASQPSSAHPKVIQIASFHDLLFQPQIVCEMPPSRCPWSGPFDLLLYTPWISARLLWVDIYVVLWTSSAASTVPTHGCVSTRDNGPQEGYRLRKLMSRPMVTALPFHAHSQVLGERGAESLLRHPVQTSWVPATCHRLLAGEDTQSNAGLESSALEERRAEEVTLGEQVTGQGPPRP</sequence>